<dbReference type="Gene3D" id="3.40.190.10">
    <property type="entry name" value="Periplasmic binding protein-like II"/>
    <property type="match status" value="2"/>
</dbReference>
<evidence type="ECO:0000256" key="1">
    <source>
        <dbReference type="SAM" id="SignalP"/>
    </source>
</evidence>
<feature type="chain" id="PRO_5039539656" evidence="1">
    <location>
        <begin position="24"/>
        <end position="460"/>
    </location>
</feature>
<dbReference type="Proteomes" id="UP000272474">
    <property type="component" value="Unassembled WGS sequence"/>
</dbReference>
<dbReference type="SUPFAM" id="SSF53850">
    <property type="entry name" value="Periplasmic binding protein-like II"/>
    <property type="match status" value="1"/>
</dbReference>
<dbReference type="PANTHER" id="PTHR43649:SF12">
    <property type="entry name" value="DIACETYLCHITOBIOSE BINDING PROTEIN DASA"/>
    <property type="match status" value="1"/>
</dbReference>
<evidence type="ECO:0000313" key="3">
    <source>
        <dbReference type="Proteomes" id="UP000272474"/>
    </source>
</evidence>
<feature type="signal peptide" evidence="1">
    <location>
        <begin position="1"/>
        <end position="23"/>
    </location>
</feature>
<gene>
    <name evidence="2" type="ORF">D7294_19590</name>
</gene>
<dbReference type="AlphaFoldDB" id="A0A3A9YVH1"/>
<proteinExistence type="predicted"/>
<dbReference type="InterPro" id="IPR050490">
    <property type="entry name" value="Bact_solute-bd_prot1"/>
</dbReference>
<organism evidence="2 3">
    <name type="scientific">Streptomyces hoynatensis</name>
    <dbReference type="NCBI Taxonomy" id="1141874"/>
    <lineage>
        <taxon>Bacteria</taxon>
        <taxon>Bacillati</taxon>
        <taxon>Actinomycetota</taxon>
        <taxon>Actinomycetes</taxon>
        <taxon>Kitasatosporales</taxon>
        <taxon>Streptomycetaceae</taxon>
        <taxon>Streptomyces</taxon>
    </lineage>
</organism>
<evidence type="ECO:0000313" key="2">
    <source>
        <dbReference type="EMBL" id="RKN40111.1"/>
    </source>
</evidence>
<accession>A0A3A9YVH1</accession>
<keyword evidence="1" id="KW-0732">Signal</keyword>
<reference evidence="2 3" key="1">
    <citation type="journal article" date="2014" name="Int. J. Syst. Evol. Microbiol.">
        <title>Streptomyces hoynatensis sp. nov., isolated from deep marine sediment.</title>
        <authorList>
            <person name="Veyisoglu A."/>
            <person name="Sahin N."/>
        </authorList>
    </citation>
    <scope>NUCLEOTIDE SEQUENCE [LARGE SCALE GENOMIC DNA]</scope>
    <source>
        <strain evidence="2 3">KCTC 29097</strain>
    </source>
</reference>
<comment type="caution">
    <text evidence="2">The sequence shown here is derived from an EMBL/GenBank/DDBJ whole genome shotgun (WGS) entry which is preliminary data.</text>
</comment>
<dbReference type="RefSeq" id="WP_120681533.1">
    <property type="nucleotide sequence ID" value="NZ_RBAL01000011.1"/>
</dbReference>
<dbReference type="PROSITE" id="PS51257">
    <property type="entry name" value="PROKAR_LIPOPROTEIN"/>
    <property type="match status" value="1"/>
</dbReference>
<dbReference type="InterPro" id="IPR006059">
    <property type="entry name" value="SBP"/>
</dbReference>
<protein>
    <submittedName>
        <fullName evidence="2">Extracellular solute-binding protein</fullName>
    </submittedName>
</protein>
<dbReference type="PANTHER" id="PTHR43649">
    <property type="entry name" value="ARABINOSE-BINDING PROTEIN-RELATED"/>
    <property type="match status" value="1"/>
</dbReference>
<dbReference type="Pfam" id="PF01547">
    <property type="entry name" value="SBP_bac_1"/>
    <property type="match status" value="1"/>
</dbReference>
<dbReference type="EMBL" id="RBAL01000011">
    <property type="protein sequence ID" value="RKN40111.1"/>
    <property type="molecule type" value="Genomic_DNA"/>
</dbReference>
<name>A0A3A9YVH1_9ACTN</name>
<dbReference type="OrthoDB" id="3495561at2"/>
<sequence length="460" mass="48859">MGVLTRRAWAVTGVLALSFGVAACGSDSEGSGGTIELKIAANAISGGKNAEEADWIENWVIPHFEEAEADRGVDVKVTFEPSGVDDEQFKSRLALDLQSGSGPDIMSLDGIWLGEFAEAGYIKPLSETSPDFESWDGWDQIPEAVQQLAAFDGDLYGIPWGTDGRVLFYNKNLFEQAGLPTDWQPTSWQDILDAGEALGSLDGVTPIQLNAGTAMGEATTMQGILPLLAGTGEEISSDGSWTGASDGMEQALGLYEDIYGGGLGDPQLQQETQGRDKSFQEFAENKIGILAEGDYFWRSVVNPDNGVAPMEDRDEAVGYALIPAAQPGQGVNGQDFVSMSGGSVRTLNAASDHLDLAWDLLTFMNSAEAVTASVADTPKITARTDVNEQVLADDPMLTFINEQVLPITIFRPADSLYPQVSTLLQEATAAVVDGDSPSQAAEDYQDGLEEVVGGADHVTS</sequence>
<keyword evidence="3" id="KW-1185">Reference proteome</keyword>